<dbReference type="GO" id="GO:0000139">
    <property type="term" value="C:Golgi membrane"/>
    <property type="evidence" value="ECO:0007669"/>
    <property type="project" value="UniProtKB-SubCell"/>
</dbReference>
<evidence type="ECO:0000313" key="9">
    <source>
        <dbReference type="Ensembl" id="ENSSDUP00000018720.1"/>
    </source>
</evidence>
<feature type="transmembrane region" description="Helical" evidence="8">
    <location>
        <begin position="55"/>
        <end position="74"/>
    </location>
</feature>
<dbReference type="GeneID" id="111237963"/>
<dbReference type="Pfam" id="PF04142">
    <property type="entry name" value="Nuc_sug_transp"/>
    <property type="match status" value="1"/>
</dbReference>
<feature type="transmembrane region" description="Helical" evidence="8">
    <location>
        <begin position="95"/>
        <end position="115"/>
    </location>
</feature>
<reference evidence="9" key="1">
    <citation type="submission" date="2025-08" db="UniProtKB">
        <authorList>
            <consortium name="Ensembl"/>
        </authorList>
    </citation>
    <scope>IDENTIFICATION</scope>
</reference>
<feature type="region of interest" description="Disordered" evidence="7">
    <location>
        <begin position="406"/>
        <end position="426"/>
    </location>
</feature>
<evidence type="ECO:0000256" key="6">
    <source>
        <dbReference type="ARBA" id="ARBA00023136"/>
    </source>
</evidence>
<feature type="transmembrane region" description="Helical" evidence="8">
    <location>
        <begin position="333"/>
        <end position="353"/>
    </location>
</feature>
<evidence type="ECO:0000313" key="10">
    <source>
        <dbReference type="Proteomes" id="UP000261420"/>
    </source>
</evidence>
<dbReference type="GO" id="GO:0015165">
    <property type="term" value="F:pyrimidine nucleotide-sugar transmembrane transporter activity"/>
    <property type="evidence" value="ECO:0007669"/>
    <property type="project" value="InterPro"/>
</dbReference>
<dbReference type="InterPro" id="IPR037185">
    <property type="entry name" value="EmrE-like"/>
</dbReference>
<dbReference type="CTD" id="55032"/>
<dbReference type="AlphaFoldDB" id="A0A3B4UM03"/>
<comment type="similarity">
    <text evidence="2">Belongs to the nucleotide-sugar transporter family. SLC35A subfamily.</text>
</comment>
<dbReference type="InterPro" id="IPR007271">
    <property type="entry name" value="Nuc_sug_transpt"/>
</dbReference>
<feature type="transmembrane region" description="Helical" evidence="8">
    <location>
        <begin position="359"/>
        <end position="377"/>
    </location>
</feature>
<keyword evidence="10" id="KW-1185">Reference proteome</keyword>
<dbReference type="Proteomes" id="UP000261420">
    <property type="component" value="Unplaced"/>
</dbReference>
<keyword evidence="3" id="KW-0762">Sugar transport</keyword>
<feature type="transmembrane region" description="Helical" evidence="8">
    <location>
        <begin position="273"/>
        <end position="294"/>
    </location>
</feature>
<feature type="transmembrane region" description="Helical" evidence="8">
    <location>
        <begin position="232"/>
        <end position="252"/>
    </location>
</feature>
<evidence type="ECO:0000256" key="1">
    <source>
        <dbReference type="ARBA" id="ARBA00004653"/>
    </source>
</evidence>
<feature type="transmembrane region" description="Helical" evidence="8">
    <location>
        <begin position="306"/>
        <end position="326"/>
    </location>
</feature>
<feature type="transmembrane region" description="Helical" evidence="8">
    <location>
        <begin position="16"/>
        <end position="35"/>
    </location>
</feature>
<evidence type="ECO:0000256" key="8">
    <source>
        <dbReference type="SAM" id="Phobius"/>
    </source>
</evidence>
<keyword evidence="4 8" id="KW-0812">Transmembrane</keyword>
<feature type="transmembrane region" description="Helical" evidence="8">
    <location>
        <begin position="148"/>
        <end position="166"/>
    </location>
</feature>
<sequence length="426" mass="47069">MVCCHSGPRLCSRSSAYTLALGLGFVTLGTSRILLLKFSANAENKYDFLPASVNLLAEALKLLFCLVMSVRVIVREGRSCRDLGFSSSSSFLNSLKWAIPAFLYFLDNLIIFYVMTYLQPAMAVLFSNFVILTTAVLFRIVLKRRLSWVQWAALVILFLSIVSLTTGSGGSQNSIAVPGLHANPLSTPSNACVLYTQLLEQMRNSSASESWASSLPGQAWRDKVVEKLRSLGVGHVLLILQCFISAMANIYNEKILKEGNQITESIFIQNSKLYAFGVVFNALTLGLGSEARGLTVHCGLLHGHNFYSLGLVLVTAALGLSVAFILKFRDNMFHVLTGQITTVLVTTLSLFLFDFRPSLDFFLQAPVVLLAIFIYNASRPKDLEYTLQQEKLRVINGEVFERSRGDGEELELLTKPNTDSESEDSL</sequence>
<evidence type="ECO:0000256" key="7">
    <source>
        <dbReference type="SAM" id="MobiDB-lite"/>
    </source>
</evidence>
<dbReference type="GeneTree" id="ENSGT00950000182827"/>
<evidence type="ECO:0000256" key="2">
    <source>
        <dbReference type="ARBA" id="ARBA00009976"/>
    </source>
</evidence>
<evidence type="ECO:0000256" key="4">
    <source>
        <dbReference type="ARBA" id="ARBA00022692"/>
    </source>
</evidence>
<proteinExistence type="inferred from homology"/>
<protein>
    <submittedName>
        <fullName evidence="9">Solute carrier family 35 member A5</fullName>
    </submittedName>
</protein>
<dbReference type="KEGG" id="sdu:111237963"/>
<dbReference type="PANTHER" id="PTHR10231">
    <property type="entry name" value="NUCLEOTIDE-SUGAR TRANSMEMBRANE TRANSPORTER"/>
    <property type="match status" value="1"/>
</dbReference>
<dbReference type="RefSeq" id="XP_022623015.1">
    <property type="nucleotide sequence ID" value="XM_022767294.1"/>
</dbReference>
<keyword evidence="5 8" id="KW-1133">Transmembrane helix</keyword>
<reference evidence="9" key="2">
    <citation type="submission" date="2025-09" db="UniProtKB">
        <authorList>
            <consortium name="Ensembl"/>
        </authorList>
    </citation>
    <scope>IDENTIFICATION</scope>
</reference>
<keyword evidence="6 8" id="KW-0472">Membrane</keyword>
<dbReference type="RefSeq" id="XP_022623014.1">
    <property type="nucleotide sequence ID" value="XM_022767293.1"/>
</dbReference>
<name>A0A3B4UM03_SERDU</name>
<organism evidence="9 10">
    <name type="scientific">Seriola dumerili</name>
    <name type="common">Greater amberjack</name>
    <name type="synonym">Caranx dumerili</name>
    <dbReference type="NCBI Taxonomy" id="41447"/>
    <lineage>
        <taxon>Eukaryota</taxon>
        <taxon>Metazoa</taxon>
        <taxon>Chordata</taxon>
        <taxon>Craniata</taxon>
        <taxon>Vertebrata</taxon>
        <taxon>Euteleostomi</taxon>
        <taxon>Actinopterygii</taxon>
        <taxon>Neopterygii</taxon>
        <taxon>Teleostei</taxon>
        <taxon>Neoteleostei</taxon>
        <taxon>Acanthomorphata</taxon>
        <taxon>Carangaria</taxon>
        <taxon>Carangiformes</taxon>
        <taxon>Carangidae</taxon>
        <taxon>Seriola</taxon>
    </lineage>
</organism>
<evidence type="ECO:0000256" key="5">
    <source>
        <dbReference type="ARBA" id="ARBA00022989"/>
    </source>
</evidence>
<dbReference type="PIRSF" id="PIRSF005799">
    <property type="entry name" value="UDP-gal_transpt"/>
    <property type="match status" value="1"/>
</dbReference>
<dbReference type="OMA" id="SCLKWAV"/>
<keyword evidence="3" id="KW-0813">Transport</keyword>
<feature type="transmembrane region" description="Helical" evidence="8">
    <location>
        <begin position="121"/>
        <end position="141"/>
    </location>
</feature>
<comment type="subcellular location">
    <subcellularLocation>
        <location evidence="1">Golgi apparatus membrane</location>
        <topology evidence="1">Multi-pass membrane protein</topology>
    </subcellularLocation>
</comment>
<dbReference type="STRING" id="41447.ENSSDUP00000018720"/>
<evidence type="ECO:0000256" key="3">
    <source>
        <dbReference type="ARBA" id="ARBA00022597"/>
    </source>
</evidence>
<accession>A0A3B4UM03</accession>
<dbReference type="Ensembl" id="ENSSDUT00000019057.1">
    <property type="protein sequence ID" value="ENSSDUP00000018720.1"/>
    <property type="gene ID" value="ENSSDUG00000013673.1"/>
</dbReference>
<dbReference type="SUPFAM" id="SSF103481">
    <property type="entry name" value="Multidrug resistance efflux transporter EmrE"/>
    <property type="match status" value="1"/>
</dbReference>